<evidence type="ECO:0000313" key="3">
    <source>
        <dbReference type="EMBL" id="CAB4307374.1"/>
    </source>
</evidence>
<organism evidence="3 5">
    <name type="scientific">Prunus armeniaca</name>
    <name type="common">Apricot</name>
    <name type="synonym">Armeniaca vulgaris</name>
    <dbReference type="NCBI Taxonomy" id="36596"/>
    <lineage>
        <taxon>Eukaryota</taxon>
        <taxon>Viridiplantae</taxon>
        <taxon>Streptophyta</taxon>
        <taxon>Embryophyta</taxon>
        <taxon>Tracheophyta</taxon>
        <taxon>Spermatophyta</taxon>
        <taxon>Magnoliopsida</taxon>
        <taxon>eudicotyledons</taxon>
        <taxon>Gunneridae</taxon>
        <taxon>Pentapetalae</taxon>
        <taxon>rosids</taxon>
        <taxon>fabids</taxon>
        <taxon>Rosales</taxon>
        <taxon>Rosaceae</taxon>
        <taxon>Amygdaloideae</taxon>
        <taxon>Amygdaleae</taxon>
        <taxon>Prunus</taxon>
    </lineage>
</organism>
<protein>
    <recommendedName>
        <fullName evidence="1">25S rRNA (uridine-N(3))-methyltransferase BMT5-like domain-containing protein</fullName>
    </recommendedName>
</protein>
<feature type="domain" description="25S rRNA (uridine-N(3))-methyltransferase BMT5-like" evidence="1">
    <location>
        <begin position="52"/>
        <end position="119"/>
    </location>
</feature>
<dbReference type="Pfam" id="PF10354">
    <property type="entry name" value="BMT5-like"/>
    <property type="match status" value="2"/>
</dbReference>
<reference evidence="3 4" key="2">
    <citation type="submission" date="2020-05" db="EMBL/GenBank/DDBJ databases">
        <authorList>
            <person name="Campoy J."/>
            <person name="Schneeberger K."/>
            <person name="Spophaly S."/>
        </authorList>
    </citation>
    <scope>NUCLEOTIDE SEQUENCE [LARGE SCALE GENOMIC DNA]</scope>
    <source>
        <strain evidence="3">PruArmRojPasFocal</strain>
    </source>
</reference>
<sequence length="221" mass="25842">MELFGYDEKWIKHCRSSQKIPLVGEGDFSFSACLARAFGSAADMVATSRLQRFHQNLVMGYLKSSSEMLTRSGEIHVTHRTSYPFTDWEMEKLTEEVGLFLVKEEEFSPWDYPGYKSKRGVGKCDQNFHVGESSTFIFAKRLYPRAASSFHPGALSISLWSADIVDMACTYIFRELRKEETKAWPQEFEIFIRFEDFQDHNPHYYCWILHVELESLLYLRP</sequence>
<dbReference type="Proteomes" id="UP000507222">
    <property type="component" value="Unassembled WGS sequence"/>
</dbReference>
<dbReference type="OrthoDB" id="273345at2759"/>
<evidence type="ECO:0000313" key="4">
    <source>
        <dbReference type="Proteomes" id="UP000507222"/>
    </source>
</evidence>
<dbReference type="InterPro" id="IPR019446">
    <property type="entry name" value="BMT5-like"/>
</dbReference>
<dbReference type="GO" id="GO:0070042">
    <property type="term" value="F:rRNA (uridine-N3-)-methyltransferase activity"/>
    <property type="evidence" value="ECO:0007669"/>
    <property type="project" value="InterPro"/>
</dbReference>
<evidence type="ECO:0000313" key="5">
    <source>
        <dbReference type="Proteomes" id="UP000507245"/>
    </source>
</evidence>
<evidence type="ECO:0000259" key="1">
    <source>
        <dbReference type="Pfam" id="PF10354"/>
    </source>
</evidence>
<dbReference type="Proteomes" id="UP000507245">
    <property type="component" value="Unassembled WGS sequence"/>
</dbReference>
<dbReference type="AlphaFoldDB" id="A0A6J5X8I4"/>
<dbReference type="GO" id="GO:0005737">
    <property type="term" value="C:cytoplasm"/>
    <property type="evidence" value="ECO:0007669"/>
    <property type="project" value="TreeGrafter"/>
</dbReference>
<evidence type="ECO:0000313" key="2">
    <source>
        <dbReference type="EMBL" id="CAB4276990.1"/>
    </source>
</evidence>
<dbReference type="EMBL" id="CAEKDK010000004">
    <property type="protein sequence ID" value="CAB4276990.1"/>
    <property type="molecule type" value="Genomic_DNA"/>
</dbReference>
<keyword evidence="5" id="KW-1185">Reference proteome</keyword>
<name>A0A6J5X8I4_PRUAR</name>
<reference evidence="5" key="1">
    <citation type="journal article" date="2020" name="Genome Biol.">
        <title>Gamete binning: chromosome-level and haplotype-resolved genome assembly enabled by high-throughput single-cell sequencing of gamete genomes.</title>
        <authorList>
            <person name="Campoy J.A."/>
            <person name="Sun H."/>
            <person name="Goel M."/>
            <person name="Jiao W.-B."/>
            <person name="Folz-Donahue K."/>
            <person name="Wang N."/>
            <person name="Rubio M."/>
            <person name="Liu C."/>
            <person name="Kukat C."/>
            <person name="Ruiz D."/>
            <person name="Huettel B."/>
            <person name="Schneeberger K."/>
        </authorList>
    </citation>
    <scope>NUCLEOTIDE SEQUENCE [LARGE SCALE GENOMIC DNA]</scope>
    <source>
        <strain evidence="5">cv. Rojo Pasion</strain>
    </source>
</reference>
<dbReference type="EMBL" id="CAEKKB010000004">
    <property type="protein sequence ID" value="CAB4307374.1"/>
    <property type="molecule type" value="Genomic_DNA"/>
</dbReference>
<dbReference type="PANTHER" id="PTHR11538">
    <property type="entry name" value="PHENYLALANYL-TRNA SYNTHETASE"/>
    <property type="match status" value="1"/>
</dbReference>
<gene>
    <name evidence="2" type="ORF">CURHAP_LOCUS26349</name>
    <name evidence="3" type="ORF">ORAREDHAP_LOCUS25996</name>
</gene>
<proteinExistence type="predicted"/>
<dbReference type="PANTHER" id="PTHR11538:SF89">
    <property type="entry name" value="PROTEIN, PUTATIVE (DUF2431)-RELATED"/>
    <property type="match status" value="1"/>
</dbReference>
<dbReference type="GO" id="GO:0070475">
    <property type="term" value="P:rRNA base methylation"/>
    <property type="evidence" value="ECO:0007669"/>
    <property type="project" value="InterPro"/>
</dbReference>
<feature type="domain" description="25S rRNA (uridine-N(3))-methyltransferase BMT5-like" evidence="1">
    <location>
        <begin position="22"/>
        <end position="48"/>
    </location>
</feature>
<accession>A0A6J5X8I4</accession>